<dbReference type="Proteomes" id="UP000054925">
    <property type="component" value="Unassembled WGS sequence"/>
</dbReference>
<keyword evidence="4" id="KW-1185">Reference proteome</keyword>
<dbReference type="EMBL" id="FCOL02000053">
    <property type="protein sequence ID" value="SAL80185.1"/>
    <property type="molecule type" value="Genomic_DNA"/>
</dbReference>
<dbReference type="PANTHER" id="PTHR43569:SF2">
    <property type="entry name" value="AMIDOHYDROLASE-RELATED DOMAIN-CONTAINING PROTEIN"/>
    <property type="match status" value="1"/>
</dbReference>
<dbReference type="SUPFAM" id="SSF51556">
    <property type="entry name" value="Metallo-dependent hydrolases"/>
    <property type="match status" value="1"/>
</dbReference>
<sequence length="293" mass="33439">MIDFPIIDSHIHLLDRKRFGYSWSGGSSWATGATKLDRDWTADDLASASKPYQVQGFVFVEADVDMPQYLDEAEWIVSAAIDDRRIMACIACLRMEEGLSIEPEMARLSRLNAVRGIRRLIQNMPDSAVILQRDFLEAVNLLPKYHLSFDICIDRPQFEHTIEMVRRCPSVSFVLDHMGKPAVKESRLGSWRESMRELSSLPNVVCKVSGLLTQADHATWSEDQVLPLIDHAIDRFGVDRVLFGGDWPVLELAASYGQWVDIVDRVTQHLSHADRRKIFRENAIKTYRLDQPA</sequence>
<dbReference type="GO" id="GO:0016787">
    <property type="term" value="F:hydrolase activity"/>
    <property type="evidence" value="ECO:0007669"/>
    <property type="project" value="UniProtKB-KW"/>
</dbReference>
<dbReference type="InterPro" id="IPR006680">
    <property type="entry name" value="Amidohydro-rel"/>
</dbReference>
<dbReference type="InterPro" id="IPR052350">
    <property type="entry name" value="Metallo-dep_Lactonases"/>
</dbReference>
<dbReference type="PANTHER" id="PTHR43569">
    <property type="entry name" value="AMIDOHYDROLASE"/>
    <property type="match status" value="1"/>
</dbReference>
<comment type="similarity">
    <text evidence="1">Belongs to the metallo-dependent hydrolases superfamily.</text>
</comment>
<evidence type="ECO:0000313" key="3">
    <source>
        <dbReference type="EMBL" id="SAL80185.1"/>
    </source>
</evidence>
<proteinExistence type="inferred from homology"/>
<feature type="domain" description="Amidohydrolase-related" evidence="2">
    <location>
        <begin position="7"/>
        <end position="289"/>
    </location>
</feature>
<accession>A0A158KGM9</accession>
<keyword evidence="3" id="KW-0378">Hydrolase</keyword>
<evidence type="ECO:0000256" key="1">
    <source>
        <dbReference type="ARBA" id="ARBA00038310"/>
    </source>
</evidence>
<comment type="caution">
    <text evidence="3">The sequence shown here is derived from an EMBL/GenBank/DDBJ whole genome shotgun (WGS) entry which is preliminary data.</text>
</comment>
<gene>
    <name evidence="3" type="ORF">AWB67_05582</name>
</gene>
<dbReference type="AlphaFoldDB" id="A0A158KGM9"/>
<protein>
    <submittedName>
        <fullName evidence="3">Hydrolase</fullName>
    </submittedName>
</protein>
<dbReference type="Pfam" id="PF04909">
    <property type="entry name" value="Amidohydro_2"/>
    <property type="match status" value="1"/>
</dbReference>
<organism evidence="3 4">
    <name type="scientific">Caballeronia terrestris</name>
    <dbReference type="NCBI Taxonomy" id="1226301"/>
    <lineage>
        <taxon>Bacteria</taxon>
        <taxon>Pseudomonadati</taxon>
        <taxon>Pseudomonadota</taxon>
        <taxon>Betaproteobacteria</taxon>
        <taxon>Burkholderiales</taxon>
        <taxon>Burkholderiaceae</taxon>
        <taxon>Caballeronia</taxon>
    </lineage>
</organism>
<dbReference type="Gene3D" id="3.20.20.140">
    <property type="entry name" value="Metal-dependent hydrolases"/>
    <property type="match status" value="1"/>
</dbReference>
<name>A0A158KGM9_9BURK</name>
<dbReference type="RefSeq" id="WP_087659396.1">
    <property type="nucleotide sequence ID" value="NZ_FCOL02000053.1"/>
</dbReference>
<dbReference type="OrthoDB" id="9787654at2"/>
<evidence type="ECO:0000313" key="4">
    <source>
        <dbReference type="Proteomes" id="UP000054925"/>
    </source>
</evidence>
<dbReference type="InterPro" id="IPR032466">
    <property type="entry name" value="Metal_Hydrolase"/>
</dbReference>
<evidence type="ECO:0000259" key="2">
    <source>
        <dbReference type="Pfam" id="PF04909"/>
    </source>
</evidence>
<reference evidence="3" key="1">
    <citation type="submission" date="2016-01" db="EMBL/GenBank/DDBJ databases">
        <authorList>
            <person name="Peeters C."/>
        </authorList>
    </citation>
    <scope>NUCLEOTIDE SEQUENCE [LARGE SCALE GENOMIC DNA]</scope>
    <source>
        <strain evidence="3">LMG 22937</strain>
    </source>
</reference>